<gene>
    <name evidence="6" type="ORF">GGR04_003359</name>
</gene>
<reference evidence="6 7" key="1">
    <citation type="submission" date="2020-08" db="EMBL/GenBank/DDBJ databases">
        <title>Genomic Encyclopedia of Type Strains, Phase IV (KMG-IV): sequencing the most valuable type-strain genomes for metagenomic binning, comparative biology and taxonomic classification.</title>
        <authorList>
            <person name="Goeker M."/>
        </authorList>
    </citation>
    <scope>NUCLEOTIDE SEQUENCE [LARGE SCALE GENOMIC DNA]</scope>
    <source>
        <strain evidence="6 7">DSM 102238</strain>
    </source>
</reference>
<dbReference type="InterPro" id="IPR036390">
    <property type="entry name" value="WH_DNA-bd_sf"/>
</dbReference>
<keyword evidence="2" id="KW-0805">Transcription regulation</keyword>
<dbReference type="SUPFAM" id="SSF46785">
    <property type="entry name" value="Winged helix' DNA-binding domain"/>
    <property type="match status" value="1"/>
</dbReference>
<dbReference type="InterPro" id="IPR050950">
    <property type="entry name" value="HTH-type_LysR_regulators"/>
</dbReference>
<dbReference type="AlphaFoldDB" id="A0A7W6H6H1"/>
<dbReference type="RefSeq" id="WP_183201035.1">
    <property type="nucleotide sequence ID" value="NZ_JACIEK010000010.1"/>
</dbReference>
<dbReference type="Pfam" id="PF03466">
    <property type="entry name" value="LysR_substrate"/>
    <property type="match status" value="1"/>
</dbReference>
<dbReference type="GO" id="GO:0003677">
    <property type="term" value="F:DNA binding"/>
    <property type="evidence" value="ECO:0007669"/>
    <property type="project" value="UniProtKB-KW"/>
</dbReference>
<evidence type="ECO:0000256" key="3">
    <source>
        <dbReference type="ARBA" id="ARBA00023125"/>
    </source>
</evidence>
<protein>
    <submittedName>
        <fullName evidence="6">DNA-binding transcriptional LysR family regulator</fullName>
    </submittedName>
</protein>
<proteinExistence type="inferred from homology"/>
<dbReference type="SUPFAM" id="SSF53850">
    <property type="entry name" value="Periplasmic binding protein-like II"/>
    <property type="match status" value="1"/>
</dbReference>
<dbReference type="PROSITE" id="PS50931">
    <property type="entry name" value="HTH_LYSR"/>
    <property type="match status" value="1"/>
</dbReference>
<accession>A0A7W6H6H1</accession>
<keyword evidence="3 6" id="KW-0238">DNA-binding</keyword>
<evidence type="ECO:0000256" key="2">
    <source>
        <dbReference type="ARBA" id="ARBA00023015"/>
    </source>
</evidence>
<keyword evidence="4" id="KW-0804">Transcription</keyword>
<dbReference type="GO" id="GO:0005829">
    <property type="term" value="C:cytosol"/>
    <property type="evidence" value="ECO:0007669"/>
    <property type="project" value="TreeGrafter"/>
</dbReference>
<evidence type="ECO:0000256" key="1">
    <source>
        <dbReference type="ARBA" id="ARBA00009437"/>
    </source>
</evidence>
<comment type="similarity">
    <text evidence="1">Belongs to the LysR transcriptional regulatory family.</text>
</comment>
<keyword evidence="7" id="KW-1185">Reference proteome</keyword>
<dbReference type="Proteomes" id="UP000542776">
    <property type="component" value="Unassembled WGS sequence"/>
</dbReference>
<evidence type="ECO:0000313" key="7">
    <source>
        <dbReference type="Proteomes" id="UP000542776"/>
    </source>
</evidence>
<dbReference type="PANTHER" id="PTHR30419:SF8">
    <property type="entry name" value="NITROGEN ASSIMILATION TRANSCRIPTIONAL ACTIVATOR-RELATED"/>
    <property type="match status" value="1"/>
</dbReference>
<dbReference type="Gene3D" id="1.10.10.10">
    <property type="entry name" value="Winged helix-like DNA-binding domain superfamily/Winged helix DNA-binding domain"/>
    <property type="match status" value="1"/>
</dbReference>
<dbReference type="InterPro" id="IPR036388">
    <property type="entry name" value="WH-like_DNA-bd_sf"/>
</dbReference>
<dbReference type="InterPro" id="IPR005119">
    <property type="entry name" value="LysR_subst-bd"/>
</dbReference>
<comment type="caution">
    <text evidence="6">The sequence shown here is derived from an EMBL/GenBank/DDBJ whole genome shotgun (WGS) entry which is preliminary data.</text>
</comment>
<dbReference type="GO" id="GO:0003700">
    <property type="term" value="F:DNA-binding transcription factor activity"/>
    <property type="evidence" value="ECO:0007669"/>
    <property type="project" value="InterPro"/>
</dbReference>
<dbReference type="EMBL" id="JACIEK010000010">
    <property type="protein sequence ID" value="MBB3999489.1"/>
    <property type="molecule type" value="Genomic_DNA"/>
</dbReference>
<sequence>METGEALMRRVKSSQLVLLLALAEHGSLRRAAEAAGATQPAATRLLHDLEAAVGHTLFERHPRGLRANAMGEVMIRHARSVRAELDRMMGEIAALSSGYAGTLRIGAIPSAVPFLVAHTVARLKRRHPRLRVFVEVATSNLLMASLAQGSLDLALGRVLDADSLPGFAVHGTVDEDLVACCRRGHPLLARGTRASWAELSRWPWVALPEGSPMRQILAGAFRGGGTQEPDDLTETASFLLVISLLIQGDALSLLPRDVLHSTFGQPFIEALPVEPYPRMGPYAILTRRDRDGDPAVRLFLETLGLVLSERALGAFEPGADGPGSDEPGAVP</sequence>
<dbReference type="InterPro" id="IPR000847">
    <property type="entry name" value="LysR_HTH_N"/>
</dbReference>
<dbReference type="Pfam" id="PF00126">
    <property type="entry name" value="HTH_1"/>
    <property type="match status" value="1"/>
</dbReference>
<organism evidence="6 7">
    <name type="scientific">Aureimonas pseudogalii</name>
    <dbReference type="NCBI Taxonomy" id="1744844"/>
    <lineage>
        <taxon>Bacteria</taxon>
        <taxon>Pseudomonadati</taxon>
        <taxon>Pseudomonadota</taxon>
        <taxon>Alphaproteobacteria</taxon>
        <taxon>Hyphomicrobiales</taxon>
        <taxon>Aurantimonadaceae</taxon>
        <taxon>Aureimonas</taxon>
    </lineage>
</organism>
<dbReference type="Gene3D" id="3.40.190.10">
    <property type="entry name" value="Periplasmic binding protein-like II"/>
    <property type="match status" value="2"/>
</dbReference>
<evidence type="ECO:0000256" key="4">
    <source>
        <dbReference type="ARBA" id="ARBA00023163"/>
    </source>
</evidence>
<feature type="domain" description="HTH lysR-type" evidence="5">
    <location>
        <begin position="11"/>
        <end position="68"/>
    </location>
</feature>
<dbReference type="PANTHER" id="PTHR30419">
    <property type="entry name" value="HTH-TYPE TRANSCRIPTIONAL REGULATOR YBHD"/>
    <property type="match status" value="1"/>
</dbReference>
<evidence type="ECO:0000313" key="6">
    <source>
        <dbReference type="EMBL" id="MBB3999489.1"/>
    </source>
</evidence>
<evidence type="ECO:0000259" key="5">
    <source>
        <dbReference type="PROSITE" id="PS50931"/>
    </source>
</evidence>
<name>A0A7W6H6H1_9HYPH</name>